<evidence type="ECO:0000313" key="4">
    <source>
        <dbReference type="Proteomes" id="UP000274756"/>
    </source>
</evidence>
<evidence type="ECO:0000256" key="1">
    <source>
        <dbReference type="SAM" id="Phobius"/>
    </source>
</evidence>
<proteinExistence type="predicted"/>
<evidence type="ECO:0000313" key="2">
    <source>
        <dbReference type="EMBL" id="VDN53771.1"/>
    </source>
</evidence>
<protein>
    <submittedName>
        <fullName evidence="5">Transmembrane protein</fullName>
    </submittedName>
</protein>
<feature type="transmembrane region" description="Helical" evidence="1">
    <location>
        <begin position="66"/>
        <end position="87"/>
    </location>
</feature>
<evidence type="ECO:0000313" key="3">
    <source>
        <dbReference type="Proteomes" id="UP000038040"/>
    </source>
</evidence>
<dbReference type="AlphaFoldDB" id="A0A0N4UQF7"/>
<keyword evidence="1" id="KW-1133">Transmembrane helix</keyword>
<accession>A0A0N4UQF7</accession>
<name>A0A0N4UQF7_DRAME</name>
<reference evidence="2 4" key="2">
    <citation type="submission" date="2018-11" db="EMBL/GenBank/DDBJ databases">
        <authorList>
            <consortium name="Pathogen Informatics"/>
        </authorList>
    </citation>
    <scope>NUCLEOTIDE SEQUENCE [LARGE SCALE GENOMIC DNA]</scope>
</reference>
<organism evidence="3 5">
    <name type="scientific">Dracunculus medinensis</name>
    <name type="common">Guinea worm</name>
    <dbReference type="NCBI Taxonomy" id="318479"/>
    <lineage>
        <taxon>Eukaryota</taxon>
        <taxon>Metazoa</taxon>
        <taxon>Ecdysozoa</taxon>
        <taxon>Nematoda</taxon>
        <taxon>Chromadorea</taxon>
        <taxon>Rhabditida</taxon>
        <taxon>Spirurina</taxon>
        <taxon>Dracunculoidea</taxon>
        <taxon>Dracunculidae</taxon>
        <taxon>Dracunculus</taxon>
    </lineage>
</organism>
<keyword evidence="1" id="KW-0472">Membrane</keyword>
<dbReference type="WBParaSite" id="DME_0001024301-mRNA-1">
    <property type="protein sequence ID" value="DME_0001024301-mRNA-1"/>
    <property type="gene ID" value="DME_0001024301"/>
</dbReference>
<reference evidence="5" key="1">
    <citation type="submission" date="2017-02" db="UniProtKB">
        <authorList>
            <consortium name="WormBaseParasite"/>
        </authorList>
    </citation>
    <scope>IDENTIFICATION</scope>
</reference>
<gene>
    <name evidence="2" type="ORF">DME_LOCUS3744</name>
</gene>
<feature type="transmembrane region" description="Helical" evidence="1">
    <location>
        <begin position="92"/>
        <end position="111"/>
    </location>
</feature>
<feature type="transmembrane region" description="Helical" evidence="1">
    <location>
        <begin position="131"/>
        <end position="151"/>
    </location>
</feature>
<dbReference type="EMBL" id="UYYG01000177">
    <property type="protein sequence ID" value="VDN53771.1"/>
    <property type="molecule type" value="Genomic_DNA"/>
</dbReference>
<evidence type="ECO:0000313" key="5">
    <source>
        <dbReference type="WBParaSite" id="DME_0001024301-mRNA-1"/>
    </source>
</evidence>
<dbReference type="Proteomes" id="UP000038040">
    <property type="component" value="Unplaced"/>
</dbReference>
<sequence length="200" mass="22726">MIAACSSERILMDQMLQYSNFHSQLNDYENHWNIPFRKKRILLCSFALLNTASCISLIIASQNLLGIQLLAFTNLLAAFVVTLGIILCIRRLLIAGLIYMTVFVVFQLVLTCNIVEECLGRGETLFKRKDIWIIIALVSNIIELKLITTVVTDLPYYKRVTQPPLYSNCVNEPTILRVDSLPTYEEAMNMINLRCAAGNF</sequence>
<keyword evidence="4" id="KW-1185">Reference proteome</keyword>
<dbReference type="Proteomes" id="UP000274756">
    <property type="component" value="Unassembled WGS sequence"/>
</dbReference>
<keyword evidence="1" id="KW-0812">Transmembrane</keyword>
<feature type="transmembrane region" description="Helical" evidence="1">
    <location>
        <begin position="41"/>
        <end position="60"/>
    </location>
</feature>